<reference evidence="1" key="2">
    <citation type="submission" date="2021-01" db="EMBL/GenBank/DDBJ databases">
        <authorList>
            <person name="Schikora-Tamarit M.A."/>
        </authorList>
    </citation>
    <scope>NUCLEOTIDE SEQUENCE</scope>
    <source>
        <strain evidence="1">CBS2887</strain>
    </source>
</reference>
<name>A0A9P8TMY1_WICPI</name>
<evidence type="ECO:0000313" key="2">
    <source>
        <dbReference type="Proteomes" id="UP000774326"/>
    </source>
</evidence>
<gene>
    <name evidence="1" type="ORF">WICPIJ_004408</name>
</gene>
<accession>A0A9P8TMY1</accession>
<dbReference type="EMBL" id="JAEUBG010002398">
    <property type="protein sequence ID" value="KAH3684620.1"/>
    <property type="molecule type" value="Genomic_DNA"/>
</dbReference>
<reference evidence="1" key="1">
    <citation type="journal article" date="2021" name="Open Biol.">
        <title>Shared evolutionary footprints suggest mitochondrial oxidative damage underlies multiple complex I losses in fungi.</title>
        <authorList>
            <person name="Schikora-Tamarit M.A."/>
            <person name="Marcet-Houben M."/>
            <person name="Nosek J."/>
            <person name="Gabaldon T."/>
        </authorList>
    </citation>
    <scope>NUCLEOTIDE SEQUENCE</scope>
    <source>
        <strain evidence="1">CBS2887</strain>
    </source>
</reference>
<dbReference type="AlphaFoldDB" id="A0A9P8TMY1"/>
<evidence type="ECO:0000313" key="1">
    <source>
        <dbReference type="EMBL" id="KAH3684620.1"/>
    </source>
</evidence>
<keyword evidence="2" id="KW-1185">Reference proteome</keyword>
<protein>
    <submittedName>
        <fullName evidence="1">Uncharacterized protein</fullName>
    </submittedName>
</protein>
<dbReference type="Proteomes" id="UP000774326">
    <property type="component" value="Unassembled WGS sequence"/>
</dbReference>
<proteinExistence type="predicted"/>
<sequence>MVGYSGSTLLRCPVVSKLAGSLPVSASVAVETFAVVTGDLSRISELNVSLAPVLSSSSSNSSSSNVLFNDSEIWDLELSLPYAPIVDLLKVLEVAEVGLIGVPFLSGPLVSMLRGTISGVFKVLVLDLFKIGVCCIFGPVVNLEVVSELGTSSSSCSSSSELKICTDWLGLSFTGDAAISVSLC</sequence>
<organism evidence="1 2">
    <name type="scientific">Wickerhamomyces pijperi</name>
    <name type="common">Yeast</name>
    <name type="synonym">Pichia pijperi</name>
    <dbReference type="NCBI Taxonomy" id="599730"/>
    <lineage>
        <taxon>Eukaryota</taxon>
        <taxon>Fungi</taxon>
        <taxon>Dikarya</taxon>
        <taxon>Ascomycota</taxon>
        <taxon>Saccharomycotina</taxon>
        <taxon>Saccharomycetes</taxon>
        <taxon>Phaffomycetales</taxon>
        <taxon>Wickerhamomycetaceae</taxon>
        <taxon>Wickerhamomyces</taxon>
    </lineage>
</organism>
<comment type="caution">
    <text evidence="1">The sequence shown here is derived from an EMBL/GenBank/DDBJ whole genome shotgun (WGS) entry which is preliminary data.</text>
</comment>